<dbReference type="Proteomes" id="UP000059680">
    <property type="component" value="Chromosome 4"/>
</dbReference>
<dbReference type="InParanoid" id="A0A0P0W710"/>
<name>A0A0P0W710_ORYSJ</name>
<accession>A0A0P0W710</accession>
<organism evidence="2 3">
    <name type="scientific">Oryza sativa subsp. japonica</name>
    <name type="common">Rice</name>
    <dbReference type="NCBI Taxonomy" id="39947"/>
    <lineage>
        <taxon>Eukaryota</taxon>
        <taxon>Viridiplantae</taxon>
        <taxon>Streptophyta</taxon>
        <taxon>Embryophyta</taxon>
        <taxon>Tracheophyta</taxon>
        <taxon>Spermatophyta</taxon>
        <taxon>Magnoliopsida</taxon>
        <taxon>Liliopsida</taxon>
        <taxon>Poales</taxon>
        <taxon>Poaceae</taxon>
        <taxon>BOP clade</taxon>
        <taxon>Oryzoideae</taxon>
        <taxon>Oryzeae</taxon>
        <taxon>Oryzinae</taxon>
        <taxon>Oryza</taxon>
        <taxon>Oryza sativa</taxon>
    </lineage>
</organism>
<reference evidence="2 3" key="3">
    <citation type="journal article" date="2013" name="Rice">
        <title>Improvement of the Oryza sativa Nipponbare reference genome using next generation sequence and optical map data.</title>
        <authorList>
            <person name="Kawahara Y."/>
            <person name="de la Bastide M."/>
            <person name="Hamilton J.P."/>
            <person name="Kanamori H."/>
            <person name="McCombie W.R."/>
            <person name="Ouyang S."/>
            <person name="Schwartz D.C."/>
            <person name="Tanaka T."/>
            <person name="Wu J."/>
            <person name="Zhou S."/>
            <person name="Childs K.L."/>
            <person name="Davidson R.M."/>
            <person name="Lin H."/>
            <person name="Quesada-Ocampo L."/>
            <person name="Vaillancourt B."/>
            <person name="Sakai H."/>
            <person name="Lee S.S."/>
            <person name="Kim J."/>
            <person name="Numa H."/>
            <person name="Itoh T."/>
            <person name="Buell C.R."/>
            <person name="Matsumoto T."/>
        </authorList>
    </citation>
    <scope>NUCLEOTIDE SEQUENCE [LARGE SCALE GENOMIC DNA]</scope>
    <source>
        <strain evidence="3">cv. Nipponbare</strain>
    </source>
</reference>
<evidence type="ECO:0000313" key="3">
    <source>
        <dbReference type="Proteomes" id="UP000059680"/>
    </source>
</evidence>
<proteinExistence type="predicted"/>
<reference evidence="3" key="1">
    <citation type="journal article" date="2005" name="Nature">
        <title>The map-based sequence of the rice genome.</title>
        <authorList>
            <consortium name="International rice genome sequencing project (IRGSP)"/>
            <person name="Matsumoto T."/>
            <person name="Wu J."/>
            <person name="Kanamori H."/>
            <person name="Katayose Y."/>
            <person name="Fujisawa M."/>
            <person name="Namiki N."/>
            <person name="Mizuno H."/>
            <person name="Yamamoto K."/>
            <person name="Antonio B.A."/>
            <person name="Baba T."/>
            <person name="Sakata K."/>
            <person name="Nagamura Y."/>
            <person name="Aoki H."/>
            <person name="Arikawa K."/>
            <person name="Arita K."/>
            <person name="Bito T."/>
            <person name="Chiden Y."/>
            <person name="Fujitsuka N."/>
            <person name="Fukunaka R."/>
            <person name="Hamada M."/>
            <person name="Harada C."/>
            <person name="Hayashi A."/>
            <person name="Hijishita S."/>
            <person name="Honda M."/>
            <person name="Hosokawa S."/>
            <person name="Ichikawa Y."/>
            <person name="Idonuma A."/>
            <person name="Iijima M."/>
            <person name="Ikeda M."/>
            <person name="Ikeno M."/>
            <person name="Ito K."/>
            <person name="Ito S."/>
            <person name="Ito T."/>
            <person name="Ito Y."/>
            <person name="Ito Y."/>
            <person name="Iwabuchi A."/>
            <person name="Kamiya K."/>
            <person name="Karasawa W."/>
            <person name="Kurita K."/>
            <person name="Katagiri S."/>
            <person name="Kikuta A."/>
            <person name="Kobayashi H."/>
            <person name="Kobayashi N."/>
            <person name="Machita K."/>
            <person name="Maehara T."/>
            <person name="Masukawa M."/>
            <person name="Mizubayashi T."/>
            <person name="Mukai Y."/>
            <person name="Nagasaki H."/>
            <person name="Nagata Y."/>
            <person name="Naito S."/>
            <person name="Nakashima M."/>
            <person name="Nakama Y."/>
            <person name="Nakamichi Y."/>
            <person name="Nakamura M."/>
            <person name="Meguro A."/>
            <person name="Negishi M."/>
            <person name="Ohta I."/>
            <person name="Ohta T."/>
            <person name="Okamoto M."/>
            <person name="Ono N."/>
            <person name="Saji S."/>
            <person name="Sakaguchi M."/>
            <person name="Sakai K."/>
            <person name="Shibata M."/>
            <person name="Shimokawa T."/>
            <person name="Song J."/>
            <person name="Takazaki Y."/>
            <person name="Terasawa K."/>
            <person name="Tsugane M."/>
            <person name="Tsuji K."/>
            <person name="Ueda S."/>
            <person name="Waki K."/>
            <person name="Yamagata H."/>
            <person name="Yamamoto M."/>
            <person name="Yamamoto S."/>
            <person name="Yamane H."/>
            <person name="Yoshiki S."/>
            <person name="Yoshihara R."/>
            <person name="Yukawa K."/>
            <person name="Zhong H."/>
            <person name="Yano M."/>
            <person name="Yuan Q."/>
            <person name="Ouyang S."/>
            <person name="Liu J."/>
            <person name="Jones K.M."/>
            <person name="Gansberger K."/>
            <person name="Moffat K."/>
            <person name="Hill J."/>
            <person name="Bera J."/>
            <person name="Fadrosh D."/>
            <person name="Jin S."/>
            <person name="Johri S."/>
            <person name="Kim M."/>
            <person name="Overton L."/>
            <person name="Reardon M."/>
            <person name="Tsitrin T."/>
            <person name="Vuong H."/>
            <person name="Weaver B."/>
            <person name="Ciecko A."/>
            <person name="Tallon L."/>
            <person name="Jackson J."/>
            <person name="Pai G."/>
            <person name="Aken S.V."/>
            <person name="Utterback T."/>
            <person name="Reidmuller S."/>
            <person name="Feldblyum T."/>
            <person name="Hsiao J."/>
            <person name="Zismann V."/>
            <person name="Iobst S."/>
            <person name="de Vazeille A.R."/>
            <person name="Buell C.R."/>
            <person name="Ying K."/>
            <person name="Li Y."/>
            <person name="Lu T."/>
            <person name="Huang Y."/>
            <person name="Zhao Q."/>
            <person name="Feng Q."/>
            <person name="Zhang L."/>
            <person name="Zhu J."/>
            <person name="Weng Q."/>
            <person name="Mu J."/>
            <person name="Lu Y."/>
            <person name="Fan D."/>
            <person name="Liu Y."/>
            <person name="Guan J."/>
            <person name="Zhang Y."/>
            <person name="Yu S."/>
            <person name="Liu X."/>
            <person name="Zhang Y."/>
            <person name="Hong G."/>
            <person name="Han B."/>
            <person name="Choisne N."/>
            <person name="Demange N."/>
            <person name="Orjeda G."/>
            <person name="Samain S."/>
            <person name="Cattolico L."/>
            <person name="Pelletier E."/>
            <person name="Couloux A."/>
            <person name="Segurens B."/>
            <person name="Wincker P."/>
            <person name="D'Hont A."/>
            <person name="Scarpelli C."/>
            <person name="Weissenbach J."/>
            <person name="Salanoubat M."/>
            <person name="Quetier F."/>
            <person name="Yu Y."/>
            <person name="Kim H.R."/>
            <person name="Rambo T."/>
            <person name="Currie J."/>
            <person name="Collura K."/>
            <person name="Luo M."/>
            <person name="Yang T."/>
            <person name="Ammiraju J.S.S."/>
            <person name="Engler F."/>
            <person name="Soderlund C."/>
            <person name="Wing R.A."/>
            <person name="Palmer L.E."/>
            <person name="de la Bastide M."/>
            <person name="Spiegel L."/>
            <person name="Nascimento L."/>
            <person name="Zutavern T."/>
            <person name="O'Shaughnessy A."/>
            <person name="Dike S."/>
            <person name="Dedhia N."/>
            <person name="Preston R."/>
            <person name="Balija V."/>
            <person name="McCombie W.R."/>
            <person name="Chow T."/>
            <person name="Chen H."/>
            <person name="Chung M."/>
            <person name="Chen C."/>
            <person name="Shaw J."/>
            <person name="Wu H."/>
            <person name="Hsiao K."/>
            <person name="Chao Y."/>
            <person name="Chu M."/>
            <person name="Cheng C."/>
            <person name="Hour A."/>
            <person name="Lee P."/>
            <person name="Lin S."/>
            <person name="Lin Y."/>
            <person name="Liou J."/>
            <person name="Liu S."/>
            <person name="Hsing Y."/>
            <person name="Raghuvanshi S."/>
            <person name="Mohanty A."/>
            <person name="Bharti A.K."/>
            <person name="Gaur A."/>
            <person name="Gupta V."/>
            <person name="Kumar D."/>
            <person name="Ravi V."/>
            <person name="Vij S."/>
            <person name="Kapur A."/>
            <person name="Khurana P."/>
            <person name="Khurana P."/>
            <person name="Khurana J.P."/>
            <person name="Tyagi A.K."/>
            <person name="Gaikwad K."/>
            <person name="Singh A."/>
            <person name="Dalal V."/>
            <person name="Srivastava S."/>
            <person name="Dixit A."/>
            <person name="Pal A.K."/>
            <person name="Ghazi I.A."/>
            <person name="Yadav M."/>
            <person name="Pandit A."/>
            <person name="Bhargava A."/>
            <person name="Sureshbabu K."/>
            <person name="Batra K."/>
            <person name="Sharma T.R."/>
            <person name="Mohapatra T."/>
            <person name="Singh N.K."/>
            <person name="Messing J."/>
            <person name="Nelson A.B."/>
            <person name="Fuks G."/>
            <person name="Kavchok S."/>
            <person name="Keizer G."/>
            <person name="Linton E."/>
            <person name="Llaca V."/>
            <person name="Song R."/>
            <person name="Tanyolac B."/>
            <person name="Young S."/>
            <person name="Ho-Il K."/>
            <person name="Hahn J.H."/>
            <person name="Sangsakoo G."/>
            <person name="Vanavichit A."/>
            <person name="de Mattos Luiz.A.T."/>
            <person name="Zimmer P.D."/>
            <person name="Malone G."/>
            <person name="Dellagostin O."/>
            <person name="de Oliveira A.C."/>
            <person name="Bevan M."/>
            <person name="Bancroft I."/>
            <person name="Minx P."/>
            <person name="Cordum H."/>
            <person name="Wilson R."/>
            <person name="Cheng Z."/>
            <person name="Jin W."/>
            <person name="Jiang J."/>
            <person name="Leong S.A."/>
            <person name="Iwama H."/>
            <person name="Gojobori T."/>
            <person name="Itoh T."/>
            <person name="Niimura Y."/>
            <person name="Fujii Y."/>
            <person name="Habara T."/>
            <person name="Sakai H."/>
            <person name="Sato Y."/>
            <person name="Wilson G."/>
            <person name="Kumar K."/>
            <person name="McCouch S."/>
            <person name="Juretic N."/>
            <person name="Hoen D."/>
            <person name="Wright S."/>
            <person name="Bruskiewich R."/>
            <person name="Bureau T."/>
            <person name="Miyao A."/>
            <person name="Hirochika H."/>
            <person name="Nishikawa T."/>
            <person name="Kadowaki K."/>
            <person name="Sugiura M."/>
            <person name="Burr B."/>
            <person name="Sasaki T."/>
        </authorList>
    </citation>
    <scope>NUCLEOTIDE SEQUENCE [LARGE SCALE GENOMIC DNA]</scope>
    <source>
        <strain evidence="3">cv. Nipponbare</strain>
    </source>
</reference>
<feature type="transmembrane region" description="Helical" evidence="1">
    <location>
        <begin position="69"/>
        <end position="85"/>
    </location>
</feature>
<dbReference type="EMBL" id="AP014960">
    <property type="protein sequence ID" value="BAS87758.1"/>
    <property type="molecule type" value="Genomic_DNA"/>
</dbReference>
<keyword evidence="1" id="KW-0472">Membrane</keyword>
<evidence type="ECO:0000256" key="1">
    <source>
        <dbReference type="SAM" id="Phobius"/>
    </source>
</evidence>
<dbReference type="AlphaFoldDB" id="A0A0P0W710"/>
<keyword evidence="1" id="KW-0812">Transmembrane</keyword>
<protein>
    <submittedName>
        <fullName evidence="2">Os04g0139733 protein</fullName>
    </submittedName>
</protein>
<keyword evidence="3" id="KW-1185">Reference proteome</keyword>
<dbReference type="SMR" id="A0A0P0W710"/>
<keyword evidence="1" id="KW-1133">Transmembrane helix</keyword>
<sequence length="102" mass="11783">MFIEDPEDCCELAATGELLGIGIPCASDRRKHQKTHPCHEDMFQHVRHREVLIVPFFQYWNQFLIPDPKVFGVVMLILSLYRFLITRLSGTKSFEGTFVQAA</sequence>
<gene>
    <name evidence="2" type="ordered locus">Os04g0139733</name>
    <name evidence="2" type="ORF">OSNPB_040139733</name>
</gene>
<evidence type="ECO:0000313" key="2">
    <source>
        <dbReference type="EMBL" id="BAS87758.1"/>
    </source>
</evidence>
<dbReference type="PaxDb" id="39947-A0A0P0W710"/>
<reference evidence="2 3" key="2">
    <citation type="journal article" date="2013" name="Plant Cell Physiol.">
        <title>Rice Annotation Project Database (RAP-DB): an integrative and interactive database for rice genomics.</title>
        <authorList>
            <person name="Sakai H."/>
            <person name="Lee S.S."/>
            <person name="Tanaka T."/>
            <person name="Numa H."/>
            <person name="Kim J."/>
            <person name="Kawahara Y."/>
            <person name="Wakimoto H."/>
            <person name="Yang C.C."/>
            <person name="Iwamoto M."/>
            <person name="Abe T."/>
            <person name="Yamada Y."/>
            <person name="Muto A."/>
            <person name="Inokuchi H."/>
            <person name="Ikemura T."/>
            <person name="Matsumoto T."/>
            <person name="Sasaki T."/>
            <person name="Itoh T."/>
        </authorList>
    </citation>
    <scope>NUCLEOTIDE SEQUENCE [LARGE SCALE GENOMIC DNA]</scope>
    <source>
        <strain evidence="3">cv. Nipponbare</strain>
    </source>
</reference>